<dbReference type="GO" id="GO:0004252">
    <property type="term" value="F:serine-type endopeptidase activity"/>
    <property type="evidence" value="ECO:0007669"/>
    <property type="project" value="UniProtKB-UniRule"/>
</dbReference>
<dbReference type="CDD" id="cd11377">
    <property type="entry name" value="Pro-peptidase_S53"/>
    <property type="match status" value="1"/>
</dbReference>
<dbReference type="InterPro" id="IPR030400">
    <property type="entry name" value="Sedolisin_dom"/>
</dbReference>
<reference evidence="10 11" key="1">
    <citation type="submission" date="2018-07" db="EMBL/GenBank/DDBJ databases">
        <title>Dyella tabacisoli L4-6T, whole genome shotgun sequence.</title>
        <authorList>
            <person name="Zhou X.-K."/>
            <person name="Li W.-J."/>
            <person name="Duan Y.-Q."/>
        </authorList>
    </citation>
    <scope>NUCLEOTIDE SEQUENCE [LARGE SCALE GENOMIC DNA]</scope>
    <source>
        <strain evidence="10 11">L4-6</strain>
    </source>
</reference>
<dbReference type="AlphaFoldDB" id="A0A369UQT6"/>
<evidence type="ECO:0000256" key="2">
    <source>
        <dbReference type="ARBA" id="ARBA00022670"/>
    </source>
</evidence>
<dbReference type="InterPro" id="IPR023828">
    <property type="entry name" value="Peptidase_S8_Ser-AS"/>
</dbReference>
<dbReference type="GO" id="GO:0006508">
    <property type="term" value="P:proteolysis"/>
    <property type="evidence" value="ECO:0007669"/>
    <property type="project" value="UniProtKB-KW"/>
</dbReference>
<comment type="cofactor">
    <cofactor evidence="1">
        <name>Ca(2+)</name>
        <dbReference type="ChEBI" id="CHEBI:29108"/>
    </cofactor>
</comment>
<feature type="active site" description="Charge relay system" evidence="8">
    <location>
        <position position="487"/>
    </location>
</feature>
<evidence type="ECO:0000256" key="5">
    <source>
        <dbReference type="ARBA" id="ARBA00022825"/>
    </source>
</evidence>
<keyword evidence="6" id="KW-0106">Calcium</keyword>
<evidence type="ECO:0000313" key="10">
    <source>
        <dbReference type="EMBL" id="RDD82871.1"/>
    </source>
</evidence>
<dbReference type="PANTHER" id="PTHR14218:SF15">
    <property type="entry name" value="TRIPEPTIDYL-PEPTIDASE 1"/>
    <property type="match status" value="1"/>
</dbReference>
<dbReference type="PROSITE" id="PS00138">
    <property type="entry name" value="SUBTILASE_SER"/>
    <property type="match status" value="1"/>
</dbReference>
<dbReference type="GO" id="GO:0008240">
    <property type="term" value="F:tripeptidyl-peptidase activity"/>
    <property type="evidence" value="ECO:0007669"/>
    <property type="project" value="TreeGrafter"/>
</dbReference>
<dbReference type="PANTHER" id="PTHR14218">
    <property type="entry name" value="PROTEASE S8 TRIPEPTIDYL PEPTIDASE I CLN2"/>
    <property type="match status" value="1"/>
</dbReference>
<keyword evidence="2 8" id="KW-0645">Protease</keyword>
<feature type="active site" description="Charge relay system" evidence="8">
    <location>
        <position position="306"/>
    </location>
</feature>
<name>A0A369UQT6_9GAMM</name>
<dbReference type="SUPFAM" id="SSF54897">
    <property type="entry name" value="Protease propeptides/inhibitors"/>
    <property type="match status" value="1"/>
</dbReference>
<dbReference type="InterPro" id="IPR015366">
    <property type="entry name" value="S53_propep"/>
</dbReference>
<comment type="caution">
    <text evidence="8">Lacks conserved residue(s) required for the propagation of feature annotation.</text>
</comment>
<dbReference type="InterPro" id="IPR000209">
    <property type="entry name" value="Peptidase_S8/S53_dom"/>
</dbReference>
<evidence type="ECO:0000256" key="3">
    <source>
        <dbReference type="ARBA" id="ARBA00022723"/>
    </source>
</evidence>
<accession>A0A369UQT6</accession>
<evidence type="ECO:0000256" key="6">
    <source>
        <dbReference type="ARBA" id="ARBA00022837"/>
    </source>
</evidence>
<evidence type="ECO:0000259" key="9">
    <source>
        <dbReference type="PROSITE" id="PS51695"/>
    </source>
</evidence>
<evidence type="ECO:0000256" key="1">
    <source>
        <dbReference type="ARBA" id="ARBA00001913"/>
    </source>
</evidence>
<dbReference type="Proteomes" id="UP000253782">
    <property type="component" value="Unassembled WGS sequence"/>
</dbReference>
<dbReference type="EMBL" id="QQAH01000003">
    <property type="protein sequence ID" value="RDD82871.1"/>
    <property type="molecule type" value="Genomic_DNA"/>
</dbReference>
<comment type="caution">
    <text evidence="10">The sequence shown here is derived from an EMBL/GenBank/DDBJ whole genome shotgun (WGS) entry which is preliminary data.</text>
</comment>
<evidence type="ECO:0000256" key="4">
    <source>
        <dbReference type="ARBA" id="ARBA00022801"/>
    </source>
</evidence>
<keyword evidence="4 8" id="KW-0378">Hydrolase</keyword>
<evidence type="ECO:0000313" key="11">
    <source>
        <dbReference type="Proteomes" id="UP000253782"/>
    </source>
</evidence>
<feature type="active site" description="Charge relay system" evidence="8">
    <location>
        <position position="310"/>
    </location>
</feature>
<dbReference type="SUPFAM" id="SSF52743">
    <property type="entry name" value="Subtilisin-like"/>
    <property type="match status" value="1"/>
</dbReference>
<keyword evidence="7" id="KW-0865">Zymogen</keyword>
<dbReference type="OrthoDB" id="151889at2"/>
<sequence>MWRRTVNQLLLSSKKNRASGFKKTVPAFIFACATLFAIDASAVSIMRTHVPEAVASGLAPRVSTMATAQHLKLALNLPLRNEADLDSLLQQLQDPQSPNYQHYLSVQEFTDRFGPTQQDYDAVVAWAQVNGLKVTGTPANRRLVDVEGSVDAINRALHVQIGNYRHTTENRTFFAPDREPTVDLGVPLLKITGLTNVTLPHNHLLHKPAAQEQALATVHLTGSGPSGEYLPSDMRAAYYGSGSLTGAGQTVGIFSYDGYISSDVTLFYSKTGMKSSVPIQNVLVNGYSGVCDAGDGSGTSPCDDGEQILDIVNVIGMAPGLSKVVFYEGSSATDILNQMATDNTAKVLSCSWGGGDFGSADDPIYKQFAAQGQTFLNATGDSGAYTTSNWSAPSLDPNILDVGATDLVTTGPGGGWSSETAWVDSSGGFLSQAGYSIPAYQKLAGVVTTSNKASKTLRNDPDVAAEGNFDNPTVSNGSFLTGYGGTSFAAPRWAGFLALVNQQAAAKGKPTVGFVNTKIYNLGLGTTYHSLFHDITRGNNGKFNAVSGFDLVTGWGSPSGAALINALTQ</sequence>
<dbReference type="PROSITE" id="PS51695">
    <property type="entry name" value="SEDOLISIN"/>
    <property type="match status" value="1"/>
</dbReference>
<dbReference type="InterPro" id="IPR036852">
    <property type="entry name" value="Peptidase_S8/S53_dom_sf"/>
</dbReference>
<dbReference type="CDD" id="cd04056">
    <property type="entry name" value="Peptidases_S53"/>
    <property type="match status" value="1"/>
</dbReference>
<dbReference type="InterPro" id="IPR050819">
    <property type="entry name" value="Tripeptidyl-peptidase_I"/>
</dbReference>
<dbReference type="Pfam" id="PF00082">
    <property type="entry name" value="Peptidase_S8"/>
    <property type="match status" value="1"/>
</dbReference>
<dbReference type="SMART" id="SM00944">
    <property type="entry name" value="Pro-kuma_activ"/>
    <property type="match status" value="1"/>
</dbReference>
<keyword evidence="5 8" id="KW-0720">Serine protease</keyword>
<feature type="domain" description="Peptidase S53" evidence="9">
    <location>
        <begin position="229"/>
        <end position="569"/>
    </location>
</feature>
<keyword evidence="3" id="KW-0479">Metal-binding</keyword>
<gene>
    <name evidence="10" type="ORF">DVJ77_04985</name>
</gene>
<evidence type="ECO:0000256" key="8">
    <source>
        <dbReference type="PROSITE-ProRule" id="PRU01032"/>
    </source>
</evidence>
<dbReference type="Gene3D" id="3.40.50.200">
    <property type="entry name" value="Peptidase S8/S53 domain"/>
    <property type="match status" value="1"/>
</dbReference>
<evidence type="ECO:0000256" key="7">
    <source>
        <dbReference type="ARBA" id="ARBA00023145"/>
    </source>
</evidence>
<dbReference type="GO" id="GO:0046872">
    <property type="term" value="F:metal ion binding"/>
    <property type="evidence" value="ECO:0007669"/>
    <property type="project" value="UniProtKB-KW"/>
</dbReference>
<protein>
    <recommendedName>
        <fullName evidence="9">Peptidase S53 domain-containing protein</fullName>
    </recommendedName>
</protein>
<organism evidence="10 11">
    <name type="scientific">Dyella tabacisoli</name>
    <dbReference type="NCBI Taxonomy" id="2282381"/>
    <lineage>
        <taxon>Bacteria</taxon>
        <taxon>Pseudomonadati</taxon>
        <taxon>Pseudomonadota</taxon>
        <taxon>Gammaproteobacteria</taxon>
        <taxon>Lysobacterales</taxon>
        <taxon>Rhodanobacteraceae</taxon>
        <taxon>Dyella</taxon>
    </lineage>
</organism>
<proteinExistence type="predicted"/>
<dbReference type="Pfam" id="PF09286">
    <property type="entry name" value="Pro-kuma_activ"/>
    <property type="match status" value="1"/>
</dbReference>
<keyword evidence="11" id="KW-1185">Reference proteome</keyword>